<dbReference type="AlphaFoldDB" id="A0A0B3VY77"/>
<evidence type="ECO:0000313" key="2">
    <source>
        <dbReference type="Proteomes" id="UP000031189"/>
    </source>
</evidence>
<name>A0A0B3VY77_9FIRM</name>
<proteinExistence type="predicted"/>
<gene>
    <name evidence="1" type="ORF">QX51_07535</name>
</gene>
<accession>A0A0B3VY77</accession>
<reference evidence="1 2" key="1">
    <citation type="submission" date="2014-12" db="EMBL/GenBank/DDBJ databases">
        <title>Draft genome sequence of Terrisporobacter sp. 08-306576, isolated from the blood culture of a bacteremia patient.</title>
        <authorList>
            <person name="Lund L.C."/>
            <person name="Sydenham T.V."/>
            <person name="Hogh S.V."/>
            <person name="Skov M.N."/>
            <person name="Kemp M."/>
            <person name="Justesen U.S."/>
        </authorList>
    </citation>
    <scope>NUCLEOTIDE SEQUENCE [LARGE SCALE GENOMIC DNA]</scope>
    <source>
        <strain evidence="1 2">08-306576</strain>
    </source>
</reference>
<organism evidence="1 2">
    <name type="scientific">Terrisporobacter othiniensis</name>
    <dbReference type="NCBI Taxonomy" id="1577792"/>
    <lineage>
        <taxon>Bacteria</taxon>
        <taxon>Bacillati</taxon>
        <taxon>Bacillota</taxon>
        <taxon>Clostridia</taxon>
        <taxon>Peptostreptococcales</taxon>
        <taxon>Peptostreptococcaceae</taxon>
        <taxon>Terrisporobacter</taxon>
    </lineage>
</organism>
<protein>
    <submittedName>
        <fullName evidence="1">Uncharacterized protein</fullName>
    </submittedName>
</protein>
<sequence>MKNKINGILENALREGKNIKLSSNDYKELIKYLNPIAKKFVRMLCDQGHIKSDIVNIVGSKFMGLRANFKLEKGTLKDLAQVDNIISKLRIKPKLISINGNDIDLFFQPNQVINLKSNNDYIDLVFSFIDYISEYKDLGIKFIGWNLENHQLISNIHNNDSNNSFTEELFNWSECDIYDWSEQLIGI</sequence>
<dbReference type="EMBL" id="JWHR01000068">
    <property type="protein sequence ID" value="KHS57664.1"/>
    <property type="molecule type" value="Genomic_DNA"/>
</dbReference>
<dbReference type="Proteomes" id="UP000031189">
    <property type="component" value="Unassembled WGS sequence"/>
</dbReference>
<dbReference type="OrthoDB" id="9833439at2"/>
<dbReference type="RefSeq" id="WP_039679283.1">
    <property type="nucleotide sequence ID" value="NZ_JWHR01000068.1"/>
</dbReference>
<evidence type="ECO:0000313" key="1">
    <source>
        <dbReference type="EMBL" id="KHS57664.1"/>
    </source>
</evidence>
<keyword evidence="2" id="KW-1185">Reference proteome</keyword>
<dbReference type="STRING" id="1577792.QX51_07535"/>
<comment type="caution">
    <text evidence="1">The sequence shown here is derived from an EMBL/GenBank/DDBJ whole genome shotgun (WGS) entry which is preliminary data.</text>
</comment>